<accession>A0A7S4JE02</accession>
<evidence type="ECO:0000256" key="1">
    <source>
        <dbReference type="SAM" id="MobiDB-lite"/>
    </source>
</evidence>
<organism evidence="2">
    <name type="scientific">Odontella aurita</name>
    <dbReference type="NCBI Taxonomy" id="265563"/>
    <lineage>
        <taxon>Eukaryota</taxon>
        <taxon>Sar</taxon>
        <taxon>Stramenopiles</taxon>
        <taxon>Ochrophyta</taxon>
        <taxon>Bacillariophyta</taxon>
        <taxon>Mediophyceae</taxon>
        <taxon>Biddulphiophycidae</taxon>
        <taxon>Eupodiscales</taxon>
        <taxon>Odontellaceae</taxon>
        <taxon>Odontella</taxon>
    </lineage>
</organism>
<name>A0A7S4JE02_9STRA</name>
<dbReference type="EMBL" id="HBKQ01038446">
    <property type="protein sequence ID" value="CAE2260610.1"/>
    <property type="molecule type" value="Transcribed_RNA"/>
</dbReference>
<reference evidence="2" key="1">
    <citation type="submission" date="2021-01" db="EMBL/GenBank/DDBJ databases">
        <authorList>
            <person name="Corre E."/>
            <person name="Pelletier E."/>
            <person name="Niang G."/>
            <person name="Scheremetjew M."/>
            <person name="Finn R."/>
            <person name="Kale V."/>
            <person name="Holt S."/>
            <person name="Cochrane G."/>
            <person name="Meng A."/>
            <person name="Brown T."/>
            <person name="Cohen L."/>
        </authorList>
    </citation>
    <scope>NUCLEOTIDE SEQUENCE</scope>
    <source>
        <strain evidence="2">Isolate 1302-5</strain>
    </source>
</reference>
<sequence length="433" mass="47531">MPGSDHPSAEQQLTELWSAILAHNERHSGHRSEHADGHSSTGEDGRADAILRERPSPERDWPKYDAVVKDIKNADYSDTLKCPHDLRIGKSLPGGGKTLCPHGLVCRARIELFPRPPRASTEPYTGLLAPGATIEHCIVRLSSAMKPPRDGAKSPLGKALLRATGNKLRHARLFPTAAIKVFRGNGTHSGNLLFAGCKVGQPEGDYFAHPQCTQLTERVAPPLKPLVKKFWSYSDYPLSLGVSDFCSSDVEGTAVTTKGGEAGARFPFCLVIHPVKRPRDERFGGADESGASAVSPGKHKLDELEFDSFLDDADSAPEGTILFDLFACPDPASVPDPTKLQRIGRVVSTSEMVQSRPDDGLFFRHQRKEEDYDLRPKWRDDVKRKCTPDGGRTVGTVAKLAGWELFEGHISTGKFLDFERAYTDDTSIDLEKK</sequence>
<dbReference type="AlphaFoldDB" id="A0A7S4JE02"/>
<evidence type="ECO:0000313" key="2">
    <source>
        <dbReference type="EMBL" id="CAE2260610.1"/>
    </source>
</evidence>
<protein>
    <submittedName>
        <fullName evidence="2">Uncharacterized protein</fullName>
    </submittedName>
</protein>
<gene>
    <name evidence="2" type="ORF">OAUR00152_LOCUS26573</name>
</gene>
<feature type="compositionally biased region" description="Basic and acidic residues" evidence="1">
    <location>
        <begin position="23"/>
        <end position="62"/>
    </location>
</feature>
<proteinExistence type="predicted"/>
<feature type="region of interest" description="Disordered" evidence="1">
    <location>
        <begin position="21"/>
        <end position="62"/>
    </location>
</feature>